<name>C6HR54_AJECH</name>
<feature type="compositionally biased region" description="Basic and acidic residues" evidence="1">
    <location>
        <begin position="63"/>
        <end position="73"/>
    </location>
</feature>
<feature type="region of interest" description="Disordered" evidence="1">
    <location>
        <begin position="47"/>
        <end position="85"/>
    </location>
</feature>
<proteinExistence type="predicted"/>
<gene>
    <name evidence="2" type="ORF">HCDG_08439</name>
</gene>
<dbReference type="Proteomes" id="UP000002624">
    <property type="component" value="Unassembled WGS sequence"/>
</dbReference>
<organism evidence="2 3">
    <name type="scientific">Ajellomyces capsulatus (strain H143)</name>
    <name type="common">Darling's disease fungus</name>
    <name type="synonym">Histoplasma capsulatum</name>
    <dbReference type="NCBI Taxonomy" id="544712"/>
    <lineage>
        <taxon>Eukaryota</taxon>
        <taxon>Fungi</taxon>
        <taxon>Dikarya</taxon>
        <taxon>Ascomycota</taxon>
        <taxon>Pezizomycotina</taxon>
        <taxon>Eurotiomycetes</taxon>
        <taxon>Eurotiomycetidae</taxon>
        <taxon>Onygenales</taxon>
        <taxon>Ajellomycetaceae</taxon>
        <taxon>Histoplasma</taxon>
    </lineage>
</organism>
<sequence length="101" mass="11209">MFQERNGLGSTYRYPWTGAVARTAKNLGKLAQNIAVTQPTRRASMKAAGAAKWIVRSTQPRRGLSERRRKDNPRQAPGIDIHGWSVHVPAPGSTARFVPWS</sequence>
<evidence type="ECO:0000256" key="1">
    <source>
        <dbReference type="SAM" id="MobiDB-lite"/>
    </source>
</evidence>
<dbReference type="HOGENOM" id="CLU_2290819_0_0_1"/>
<dbReference type="VEuPathDB" id="FungiDB:HCDG_08439"/>
<accession>C6HR54</accession>
<dbReference type="EMBL" id="GG692436">
    <property type="protein sequence ID" value="EER36988.1"/>
    <property type="molecule type" value="Genomic_DNA"/>
</dbReference>
<evidence type="ECO:0000313" key="2">
    <source>
        <dbReference type="EMBL" id="EER36988.1"/>
    </source>
</evidence>
<evidence type="ECO:0000313" key="3">
    <source>
        <dbReference type="Proteomes" id="UP000002624"/>
    </source>
</evidence>
<protein>
    <submittedName>
        <fullName evidence="2">Uncharacterized protein</fullName>
    </submittedName>
</protein>
<reference evidence="3" key="1">
    <citation type="submission" date="2009-05" db="EMBL/GenBank/DDBJ databases">
        <title>The genome sequence of Ajellomyces capsulatus strain H143.</title>
        <authorList>
            <person name="Champion M."/>
            <person name="Cuomo C.A."/>
            <person name="Ma L.-J."/>
            <person name="Henn M.R."/>
            <person name="Sil A."/>
            <person name="Goldman B."/>
            <person name="Young S.K."/>
            <person name="Kodira C.D."/>
            <person name="Zeng Q."/>
            <person name="Koehrsen M."/>
            <person name="Alvarado L."/>
            <person name="Berlin A.M."/>
            <person name="Borenstein D."/>
            <person name="Chen Z."/>
            <person name="Engels R."/>
            <person name="Freedman E."/>
            <person name="Gellesch M."/>
            <person name="Goldberg J."/>
            <person name="Griggs A."/>
            <person name="Gujja S."/>
            <person name="Heiman D.I."/>
            <person name="Hepburn T.A."/>
            <person name="Howarth C."/>
            <person name="Jen D."/>
            <person name="Larson L."/>
            <person name="Lewis B."/>
            <person name="Mehta T."/>
            <person name="Park D."/>
            <person name="Pearson M."/>
            <person name="Roberts A."/>
            <person name="Saif S."/>
            <person name="Shea T.D."/>
            <person name="Shenoy N."/>
            <person name="Sisk P."/>
            <person name="Stolte C."/>
            <person name="Sykes S."/>
            <person name="Walk T."/>
            <person name="White J."/>
            <person name="Yandava C."/>
            <person name="Klein B."/>
            <person name="McEwen J.G."/>
            <person name="Puccia R."/>
            <person name="Goldman G.H."/>
            <person name="Felipe M.S."/>
            <person name="Nino-Vega G."/>
            <person name="San-Blas G."/>
            <person name="Taylor J.W."/>
            <person name="Mendoza L."/>
            <person name="Galagan J.E."/>
            <person name="Nusbaum C."/>
            <person name="Birren B.W."/>
        </authorList>
    </citation>
    <scope>NUCLEOTIDE SEQUENCE [LARGE SCALE GENOMIC DNA]</scope>
    <source>
        <strain evidence="3">H143</strain>
    </source>
</reference>
<dbReference type="AlphaFoldDB" id="C6HR54"/>